<protein>
    <submittedName>
        <fullName evidence="1">BQ5605_C017g08309 protein</fullName>
    </submittedName>
</protein>
<organism evidence="1 2">
    <name type="scientific">Microbotryum silenes-dioicae</name>
    <dbReference type="NCBI Taxonomy" id="796604"/>
    <lineage>
        <taxon>Eukaryota</taxon>
        <taxon>Fungi</taxon>
        <taxon>Dikarya</taxon>
        <taxon>Basidiomycota</taxon>
        <taxon>Pucciniomycotina</taxon>
        <taxon>Microbotryomycetes</taxon>
        <taxon>Microbotryales</taxon>
        <taxon>Microbotryaceae</taxon>
        <taxon>Microbotryum</taxon>
    </lineage>
</organism>
<gene>
    <name evidence="1" type="primary">BQ5605_C017g08309</name>
    <name evidence="1" type="ORF">BQ5605_C017G08309</name>
</gene>
<evidence type="ECO:0000313" key="1">
    <source>
        <dbReference type="EMBL" id="SGY19781.1"/>
    </source>
</evidence>
<evidence type="ECO:0000313" key="2">
    <source>
        <dbReference type="Proteomes" id="UP000249464"/>
    </source>
</evidence>
<proteinExistence type="predicted"/>
<dbReference type="EMBL" id="FQNC01000017">
    <property type="protein sequence ID" value="SGY19781.1"/>
    <property type="molecule type" value="Genomic_DNA"/>
</dbReference>
<name>A0A2X0MG27_9BASI</name>
<dbReference type="AlphaFoldDB" id="A0A2X0MG27"/>
<reference evidence="1 2" key="1">
    <citation type="submission" date="2016-11" db="EMBL/GenBank/DDBJ databases">
        <authorList>
            <person name="Jaros S."/>
            <person name="Januszkiewicz K."/>
            <person name="Wedrychowicz H."/>
        </authorList>
    </citation>
    <scope>NUCLEOTIDE SEQUENCE [LARGE SCALE GENOMIC DNA]</scope>
</reference>
<sequence>MLQSRTKPLNSSDYRRWLVLSDLFKREHRETRLEAKTNGPNVMP</sequence>
<keyword evidence="2" id="KW-1185">Reference proteome</keyword>
<accession>A0A2X0MG27</accession>
<dbReference type="Proteomes" id="UP000249464">
    <property type="component" value="Unassembled WGS sequence"/>
</dbReference>